<name>A0A6J4N168_9ACTN</name>
<gene>
    <name evidence="2" type="ORF">AVDCRST_MAG32-808</name>
</gene>
<dbReference type="AlphaFoldDB" id="A0A6J4N168"/>
<accession>A0A6J4N168</accession>
<proteinExistence type="predicted"/>
<dbReference type="Gene3D" id="3.30.70.2390">
    <property type="match status" value="1"/>
</dbReference>
<evidence type="ECO:0000259" key="1">
    <source>
        <dbReference type="Pfam" id="PF13399"/>
    </source>
</evidence>
<sequence>MRSGLTLLALVLVLVGAAVWGWRALTAPLPVSEEAPICDDTEVAAGETVTRDQVVVSVFNGSARTGLAGSTLDLLVERDFVAGETGNAPEQTEKTVVVAKDPDNPAVRLVRRQFRGAKVVSGESLGVGVSVVVGEDFDSLRGKQVKTVKAFDDTAFCRATGSED</sequence>
<protein>
    <recommendedName>
        <fullName evidence="1">LytR/CpsA/Psr regulator C-terminal domain-containing protein</fullName>
    </recommendedName>
</protein>
<dbReference type="InterPro" id="IPR027381">
    <property type="entry name" value="LytR/CpsA/Psr_C"/>
</dbReference>
<reference evidence="2" key="1">
    <citation type="submission" date="2020-02" db="EMBL/GenBank/DDBJ databases">
        <authorList>
            <person name="Meier V. D."/>
        </authorList>
    </citation>
    <scope>NUCLEOTIDE SEQUENCE</scope>
    <source>
        <strain evidence="2">AVDCRST_MAG32</strain>
    </source>
</reference>
<dbReference type="EMBL" id="CADCUM010000034">
    <property type="protein sequence ID" value="CAA9372213.1"/>
    <property type="molecule type" value="Genomic_DNA"/>
</dbReference>
<organism evidence="2">
    <name type="scientific">uncultured Nocardioides sp</name>
    <dbReference type="NCBI Taxonomy" id="198441"/>
    <lineage>
        <taxon>Bacteria</taxon>
        <taxon>Bacillati</taxon>
        <taxon>Actinomycetota</taxon>
        <taxon>Actinomycetes</taxon>
        <taxon>Propionibacteriales</taxon>
        <taxon>Nocardioidaceae</taxon>
        <taxon>Nocardioides</taxon>
        <taxon>environmental samples</taxon>
    </lineage>
</organism>
<dbReference type="Pfam" id="PF13399">
    <property type="entry name" value="LytR_C"/>
    <property type="match status" value="1"/>
</dbReference>
<feature type="domain" description="LytR/CpsA/Psr regulator C-terminal" evidence="1">
    <location>
        <begin position="53"/>
        <end position="137"/>
    </location>
</feature>
<evidence type="ECO:0000313" key="2">
    <source>
        <dbReference type="EMBL" id="CAA9372213.1"/>
    </source>
</evidence>